<name>A0A194YH18_SORBI</name>
<dbReference type="FunCoup" id="A0A194YH18">
    <property type="interactions" value="348"/>
</dbReference>
<accession>A0A194YH18</accession>
<dbReference type="InParanoid" id="A0A194YH18"/>
<feature type="compositionally biased region" description="Basic and acidic residues" evidence="1">
    <location>
        <begin position="82"/>
        <end position="91"/>
    </location>
</feature>
<organism evidence="2 3">
    <name type="scientific">Sorghum bicolor</name>
    <name type="common">Sorghum</name>
    <name type="synonym">Sorghum vulgare</name>
    <dbReference type="NCBI Taxonomy" id="4558"/>
    <lineage>
        <taxon>Eukaryota</taxon>
        <taxon>Viridiplantae</taxon>
        <taxon>Streptophyta</taxon>
        <taxon>Embryophyta</taxon>
        <taxon>Tracheophyta</taxon>
        <taxon>Spermatophyta</taxon>
        <taxon>Magnoliopsida</taxon>
        <taxon>Liliopsida</taxon>
        <taxon>Poales</taxon>
        <taxon>Poaceae</taxon>
        <taxon>PACMAD clade</taxon>
        <taxon>Panicoideae</taxon>
        <taxon>Andropogonodae</taxon>
        <taxon>Andropogoneae</taxon>
        <taxon>Sorghinae</taxon>
        <taxon>Sorghum</taxon>
    </lineage>
</organism>
<keyword evidence="3" id="KW-1185">Reference proteome</keyword>
<feature type="region of interest" description="Disordered" evidence="1">
    <location>
        <begin position="55"/>
        <end position="128"/>
    </location>
</feature>
<evidence type="ECO:0000313" key="2">
    <source>
        <dbReference type="EMBL" id="KXG19267.1"/>
    </source>
</evidence>
<sequence>MSNLPSHLTSLQVPRRGAVVVVAGDVDAVDPYDVPQPQTATCCTALQRGVASDGLAQPRYAPLRTLATVDDDDEEEDDGDDHDSNNGKDDKQDDDDSAAAMTTTTMRSDSNSSSRRSNNKKMVRKCKSTVDELKVSQLIQGPRLRRSVGMRRDWSFENLGNAA</sequence>
<proteinExistence type="predicted"/>
<dbReference type="PANTHER" id="PTHR36019:SF3">
    <property type="entry name" value="PLANT_PROTEIN"/>
    <property type="match status" value="1"/>
</dbReference>
<dbReference type="PANTHER" id="PTHR36019">
    <property type="entry name" value="PLANT/PROTEIN"/>
    <property type="match status" value="1"/>
</dbReference>
<gene>
    <name evidence="2" type="ORF">SORBI_3010G032200</name>
</gene>
<dbReference type="Gramene" id="KXG19267">
    <property type="protein sequence ID" value="KXG19267"/>
    <property type="gene ID" value="SORBI_3010G032200"/>
</dbReference>
<dbReference type="Proteomes" id="UP000000768">
    <property type="component" value="Chromosome 10"/>
</dbReference>
<feature type="compositionally biased region" description="Low complexity" evidence="1">
    <location>
        <begin position="98"/>
        <end position="116"/>
    </location>
</feature>
<dbReference type="AlphaFoldDB" id="A0A194YH18"/>
<dbReference type="OrthoDB" id="1847777at2759"/>
<evidence type="ECO:0000313" key="3">
    <source>
        <dbReference type="Proteomes" id="UP000000768"/>
    </source>
</evidence>
<dbReference type="EMBL" id="CM000769">
    <property type="protein sequence ID" value="KXG19267.1"/>
    <property type="molecule type" value="Genomic_DNA"/>
</dbReference>
<feature type="compositionally biased region" description="Basic residues" evidence="1">
    <location>
        <begin position="117"/>
        <end position="127"/>
    </location>
</feature>
<reference evidence="3" key="2">
    <citation type="journal article" date="2018" name="Plant J.">
        <title>The Sorghum bicolor reference genome: improved assembly, gene annotations, a transcriptome atlas, and signatures of genome organization.</title>
        <authorList>
            <person name="McCormick R.F."/>
            <person name="Truong S.K."/>
            <person name="Sreedasyam A."/>
            <person name="Jenkins J."/>
            <person name="Shu S."/>
            <person name="Sims D."/>
            <person name="Kennedy M."/>
            <person name="Amirebrahimi M."/>
            <person name="Weers B.D."/>
            <person name="McKinley B."/>
            <person name="Mattison A."/>
            <person name="Morishige D.T."/>
            <person name="Grimwood J."/>
            <person name="Schmutz J."/>
            <person name="Mullet J.E."/>
        </authorList>
    </citation>
    <scope>NUCLEOTIDE SEQUENCE [LARGE SCALE GENOMIC DNA]</scope>
    <source>
        <strain evidence="3">cv. BTx623</strain>
    </source>
</reference>
<evidence type="ECO:0000256" key="1">
    <source>
        <dbReference type="SAM" id="MobiDB-lite"/>
    </source>
</evidence>
<feature type="compositionally biased region" description="Acidic residues" evidence="1">
    <location>
        <begin position="69"/>
        <end position="81"/>
    </location>
</feature>
<dbReference type="OMA" id="ECKGGGP"/>
<protein>
    <submittedName>
        <fullName evidence="2">Uncharacterized protein</fullName>
    </submittedName>
</protein>
<reference evidence="2 3" key="1">
    <citation type="journal article" date="2009" name="Nature">
        <title>The Sorghum bicolor genome and the diversification of grasses.</title>
        <authorList>
            <person name="Paterson A.H."/>
            <person name="Bowers J.E."/>
            <person name="Bruggmann R."/>
            <person name="Dubchak I."/>
            <person name="Grimwood J."/>
            <person name="Gundlach H."/>
            <person name="Haberer G."/>
            <person name="Hellsten U."/>
            <person name="Mitros T."/>
            <person name="Poliakov A."/>
            <person name="Schmutz J."/>
            <person name="Spannagl M."/>
            <person name="Tang H."/>
            <person name="Wang X."/>
            <person name="Wicker T."/>
            <person name="Bharti A.K."/>
            <person name="Chapman J."/>
            <person name="Feltus F.A."/>
            <person name="Gowik U."/>
            <person name="Grigoriev I.V."/>
            <person name="Lyons E."/>
            <person name="Maher C.A."/>
            <person name="Martis M."/>
            <person name="Narechania A."/>
            <person name="Otillar R.P."/>
            <person name="Penning B.W."/>
            <person name="Salamov A.A."/>
            <person name="Wang Y."/>
            <person name="Zhang L."/>
            <person name="Carpita N.C."/>
            <person name="Freeling M."/>
            <person name="Gingle A.R."/>
            <person name="Hash C.T."/>
            <person name="Keller B."/>
            <person name="Klein P."/>
            <person name="Kresovich S."/>
            <person name="McCann M.C."/>
            <person name="Ming R."/>
            <person name="Peterson D.G."/>
            <person name="Mehboob-ur-Rahman"/>
            <person name="Ware D."/>
            <person name="Westhoff P."/>
            <person name="Mayer K.F."/>
            <person name="Messing J."/>
            <person name="Rokhsar D.S."/>
        </authorList>
    </citation>
    <scope>NUCLEOTIDE SEQUENCE [LARGE SCALE GENOMIC DNA]</scope>
    <source>
        <strain evidence="3">cv. BTx623</strain>
    </source>
</reference>